<evidence type="ECO:0000256" key="17">
    <source>
        <dbReference type="ARBA" id="ARBA00023242"/>
    </source>
</evidence>
<evidence type="ECO:0000256" key="14">
    <source>
        <dbReference type="ARBA" id="ARBA00022833"/>
    </source>
</evidence>
<evidence type="ECO:0000256" key="10">
    <source>
        <dbReference type="ARBA" id="ARBA00022722"/>
    </source>
</evidence>
<comment type="subcellular location">
    <subcellularLocation>
        <location evidence="4">Mitochondrion matrix</location>
        <location evidence="4">Mitochondrion nucleoid</location>
    </subcellularLocation>
    <subcellularLocation>
        <location evidence="3">Nucleus</location>
    </subcellularLocation>
</comment>
<dbReference type="Proteomes" id="UP000694426">
    <property type="component" value="Unplaced"/>
</dbReference>
<dbReference type="GO" id="GO:0046872">
    <property type="term" value="F:metal ion binding"/>
    <property type="evidence" value="ECO:0007669"/>
    <property type="project" value="UniProtKB-KW"/>
</dbReference>
<evidence type="ECO:0000256" key="2">
    <source>
        <dbReference type="ARBA" id="ARBA00001947"/>
    </source>
</evidence>
<keyword evidence="8" id="KW-0597">Phosphoprotein</keyword>
<evidence type="ECO:0000256" key="20">
    <source>
        <dbReference type="ARBA" id="ARBA00030729"/>
    </source>
</evidence>
<evidence type="ECO:0000256" key="6">
    <source>
        <dbReference type="ARBA" id="ARBA00012477"/>
    </source>
</evidence>
<dbReference type="PANTHER" id="PTHR12553">
    <property type="entry name" value="ZINC PHOSPHODIESTERASE ELAC PROTEIN 2"/>
    <property type="match status" value="1"/>
</dbReference>
<evidence type="ECO:0000256" key="22">
    <source>
        <dbReference type="ARBA" id="ARBA00032616"/>
    </source>
</evidence>
<keyword evidence="16" id="KW-0496">Mitochondrion</keyword>
<evidence type="ECO:0000256" key="4">
    <source>
        <dbReference type="ARBA" id="ARBA00004436"/>
    </source>
</evidence>
<evidence type="ECO:0000256" key="12">
    <source>
        <dbReference type="ARBA" id="ARBA00022759"/>
    </source>
</evidence>
<sequence>AWAACPVLQSTMPAGASRRPRGVPRHVWARERRRDAGAALAGPSTVYAQVVAAGGRDAVTVSDLFPAVQLHTEPEYKDETMTVHQIPLIGEHVMLKGKFLAVKAQEMGLPVGTPAILPIITALKNGESITFEGRELSPEELCTPPDPGPVFIVLECPHEGFVDAVCENETFRRYQEGLPENQVAMVIHMTPESVLRDSRYQQWLERFGPGTQHLVLNEKCSAVHNPRSYKIQTQLNLIHPEIFPLLTTYQSKVEAGCSVPIVRGECLLKYQFRPQQEWQRDAVTVCDHDAFVAEALELPDFQARVKECKESLPAVPEKMDAYPEIVFLGTGSAIPMKIRNVSSTLVNISSTQSLLLDCGEGTFGQLCRHYGEQVDQMLCNIAAVFVSHMHTDHHSGLMNILMERRRAFASLGQAFSPLFLVAPEQIMPWLYEYHNHCEEILGDIKMVTSQSLVKGCENIKPKVKGFVSSLLEIYDLAEFQTCEVQHCKNAFACSMIHKSGWKVVYSGDTMPCMALVKMGKNATLLIHEATLEDGMEKEAIEKTHSTTSQAIQIGMKMNAEFIMLNHFSQRYAKIPLFSEDFSEKVGIAFDHMRVRFGDFPTIPKLIPPLKALFADDIVEMEERKEKREQRLLKEAAIVMDKLAGGENEETPCQKRKQAKSPQEVSNKKLKTVN</sequence>
<keyword evidence="13" id="KW-0378">Hydrolase</keyword>
<reference evidence="26" key="2">
    <citation type="submission" date="2025-09" db="UniProtKB">
        <authorList>
            <consortium name="Ensembl"/>
        </authorList>
    </citation>
    <scope>IDENTIFICATION</scope>
</reference>
<dbReference type="CDD" id="cd07718">
    <property type="entry name" value="RNaseZ_ELAC1_ELAC2-C-term-like_MBL-fold"/>
    <property type="match status" value="1"/>
</dbReference>
<comment type="subunit">
    <text evidence="24">Homodimer. Interacts with PTCD1.</text>
</comment>
<keyword evidence="17" id="KW-0539">Nucleus</keyword>
<dbReference type="GO" id="GO:1990180">
    <property type="term" value="P:mitochondrial tRNA 3'-end processing"/>
    <property type="evidence" value="ECO:0007669"/>
    <property type="project" value="TreeGrafter"/>
</dbReference>
<evidence type="ECO:0000313" key="27">
    <source>
        <dbReference type="Proteomes" id="UP000694426"/>
    </source>
</evidence>
<dbReference type="GO" id="GO:0042781">
    <property type="term" value="F:3'-tRNA processing endoribonuclease activity"/>
    <property type="evidence" value="ECO:0007669"/>
    <property type="project" value="UniProtKB-EC"/>
</dbReference>
<feature type="region of interest" description="Disordered" evidence="25">
    <location>
        <begin position="642"/>
        <end position="673"/>
    </location>
</feature>
<proteinExistence type="inferred from homology"/>
<accession>A0A8B9CP41</accession>
<comment type="similarity">
    <text evidence="5">Belongs to the RNase Z family.</text>
</comment>
<evidence type="ECO:0000256" key="16">
    <source>
        <dbReference type="ARBA" id="ARBA00023128"/>
    </source>
</evidence>
<comment type="function">
    <text evidence="23">Zinc phosphodiesterase, which displays mitochondrial tRNA 3'-processing endonuclease activity. Involved in tRNA maturation, by removing a 3'-trailer from precursor tRNA. Associates with mitochondrial DNA complexes at the nucleoids to initiate RNA processing and ribosome assembly.</text>
</comment>
<dbReference type="GeneTree" id="ENSGT00730000111191"/>
<dbReference type="InterPro" id="IPR036866">
    <property type="entry name" value="RibonucZ/Hydroxyglut_hydro"/>
</dbReference>
<evidence type="ECO:0000256" key="1">
    <source>
        <dbReference type="ARBA" id="ARBA00000402"/>
    </source>
</evidence>
<evidence type="ECO:0000256" key="23">
    <source>
        <dbReference type="ARBA" id="ARBA00046098"/>
    </source>
</evidence>
<evidence type="ECO:0000256" key="13">
    <source>
        <dbReference type="ARBA" id="ARBA00022801"/>
    </source>
</evidence>
<keyword evidence="18" id="KW-1135">Mitochondrion nucleoid</keyword>
<evidence type="ECO:0000256" key="8">
    <source>
        <dbReference type="ARBA" id="ARBA00022553"/>
    </source>
</evidence>
<evidence type="ECO:0000256" key="15">
    <source>
        <dbReference type="ARBA" id="ARBA00022946"/>
    </source>
</evidence>
<evidence type="ECO:0000313" key="26">
    <source>
        <dbReference type="Ensembl" id="ENSABRP00000021903.1"/>
    </source>
</evidence>
<comment type="cofactor">
    <cofactor evidence="2">
        <name>Zn(2+)</name>
        <dbReference type="ChEBI" id="CHEBI:29105"/>
    </cofactor>
</comment>
<reference evidence="26" key="1">
    <citation type="submission" date="2025-08" db="UniProtKB">
        <authorList>
            <consortium name="Ensembl"/>
        </authorList>
    </citation>
    <scope>IDENTIFICATION</scope>
</reference>
<keyword evidence="14" id="KW-0862">Zinc</keyword>
<dbReference type="GO" id="GO:0042645">
    <property type="term" value="C:mitochondrial nucleoid"/>
    <property type="evidence" value="ECO:0007669"/>
    <property type="project" value="UniProtKB-SubCell"/>
</dbReference>
<evidence type="ECO:0000256" key="11">
    <source>
        <dbReference type="ARBA" id="ARBA00022723"/>
    </source>
</evidence>
<keyword evidence="9" id="KW-0819">tRNA processing</keyword>
<evidence type="ECO:0000256" key="19">
    <source>
        <dbReference type="ARBA" id="ARBA00030689"/>
    </source>
</evidence>
<dbReference type="Ensembl" id="ENSABRT00000030804.1">
    <property type="protein sequence ID" value="ENSABRP00000021903.1"/>
    <property type="gene ID" value="ENSABRG00000018352.1"/>
</dbReference>
<dbReference type="AlphaFoldDB" id="A0A8B9CP41"/>
<dbReference type="Gene3D" id="3.60.15.10">
    <property type="entry name" value="Ribonuclease Z/Hydroxyacylglutathione hydrolase-like"/>
    <property type="match status" value="1"/>
</dbReference>
<evidence type="ECO:0000256" key="25">
    <source>
        <dbReference type="SAM" id="MobiDB-lite"/>
    </source>
</evidence>
<dbReference type="EC" id="3.1.26.11" evidence="6"/>
<keyword evidence="15" id="KW-0809">Transit peptide</keyword>
<keyword evidence="11" id="KW-0479">Metal-binding</keyword>
<keyword evidence="27" id="KW-1185">Reference proteome</keyword>
<keyword evidence="10" id="KW-0540">Nuclease</keyword>
<protein>
    <recommendedName>
        <fullName evidence="7">Zinc phosphodiesterase ELAC protein 2</fullName>
        <ecNumber evidence="6">3.1.26.11</ecNumber>
    </recommendedName>
    <alternativeName>
        <fullName evidence="22">ElaC homolog protein 2</fullName>
    </alternativeName>
    <alternativeName>
        <fullName evidence="20">Ribonuclease Z 2</fullName>
    </alternativeName>
    <alternativeName>
        <fullName evidence="21">tRNA 3 endonuclease 2</fullName>
    </alternativeName>
    <alternativeName>
        <fullName evidence="19">tRNase Z 2</fullName>
    </alternativeName>
</protein>
<dbReference type="GO" id="GO:0005634">
    <property type="term" value="C:nucleus"/>
    <property type="evidence" value="ECO:0007669"/>
    <property type="project" value="UniProtKB-SubCell"/>
</dbReference>
<gene>
    <name evidence="26" type="primary">ELAC2</name>
</gene>
<dbReference type="InterPro" id="IPR047151">
    <property type="entry name" value="RNZ2-like"/>
</dbReference>
<evidence type="ECO:0000256" key="18">
    <source>
        <dbReference type="ARBA" id="ARBA00023271"/>
    </source>
</evidence>
<evidence type="ECO:0000256" key="24">
    <source>
        <dbReference type="ARBA" id="ARBA00047136"/>
    </source>
</evidence>
<dbReference type="Pfam" id="PF23023">
    <property type="entry name" value="Anti-Pycsar_Apyc1"/>
    <property type="match status" value="1"/>
</dbReference>
<organism evidence="26 27">
    <name type="scientific">Anser brachyrhynchus</name>
    <name type="common">Pink-footed goose</name>
    <dbReference type="NCBI Taxonomy" id="132585"/>
    <lineage>
        <taxon>Eukaryota</taxon>
        <taxon>Metazoa</taxon>
        <taxon>Chordata</taxon>
        <taxon>Craniata</taxon>
        <taxon>Vertebrata</taxon>
        <taxon>Euteleostomi</taxon>
        <taxon>Archelosauria</taxon>
        <taxon>Archosauria</taxon>
        <taxon>Dinosauria</taxon>
        <taxon>Saurischia</taxon>
        <taxon>Theropoda</taxon>
        <taxon>Coelurosauria</taxon>
        <taxon>Aves</taxon>
        <taxon>Neognathae</taxon>
        <taxon>Galloanserae</taxon>
        <taxon>Anseriformes</taxon>
        <taxon>Anatidae</taxon>
        <taxon>Anserinae</taxon>
        <taxon>Anser</taxon>
    </lineage>
</organism>
<dbReference type="FunFam" id="3.60.15.10:FF:000014">
    <property type="entry name" value="Zinc phosphodiesterase ELAC protein 2"/>
    <property type="match status" value="1"/>
</dbReference>
<evidence type="ECO:0000256" key="21">
    <source>
        <dbReference type="ARBA" id="ARBA00032104"/>
    </source>
</evidence>
<name>A0A8B9CP41_9AVES</name>
<evidence type="ECO:0000256" key="7">
    <source>
        <dbReference type="ARBA" id="ARBA00013357"/>
    </source>
</evidence>
<evidence type="ECO:0000256" key="9">
    <source>
        <dbReference type="ARBA" id="ARBA00022694"/>
    </source>
</evidence>
<dbReference type="PANTHER" id="PTHR12553:SF49">
    <property type="entry name" value="ZINC PHOSPHODIESTERASE ELAC PROTEIN 2"/>
    <property type="match status" value="1"/>
</dbReference>
<dbReference type="SUPFAM" id="SSF56281">
    <property type="entry name" value="Metallo-hydrolase/oxidoreductase"/>
    <property type="match status" value="1"/>
</dbReference>
<evidence type="ECO:0000256" key="3">
    <source>
        <dbReference type="ARBA" id="ARBA00004123"/>
    </source>
</evidence>
<keyword evidence="12" id="KW-0255">Endonuclease</keyword>
<evidence type="ECO:0000256" key="5">
    <source>
        <dbReference type="ARBA" id="ARBA00007823"/>
    </source>
</evidence>
<comment type="catalytic activity">
    <reaction evidence="1">
        <text>Endonucleolytic cleavage of RNA, removing extra 3' nucleotides from tRNA precursor, generating 3' termini of tRNAs. A 3'-hydroxy group is left at the tRNA terminus and a 5'-phosphoryl group is left at the trailer molecule.</text>
        <dbReference type="EC" id="3.1.26.11"/>
    </reaction>
</comment>